<sequence>MIYLDIDLNDSDSEEQTTSEPFEESETELDTEEDAKSKRIDELEKELERANNYIEKLKAEVESRKLCGDFNIPGHSYIHGDNEISTTGPHRDHLVNETGEKLRMIANKYDLKSVFGIENVSENMLDLLFHNVRDVSQIIKTMVKTTTTWSITMVWNRMIETPGIEFGHSSPNPLRYIWYNSEIP</sequence>
<proteinExistence type="predicted"/>
<evidence type="ECO:0000313" key="1">
    <source>
        <dbReference type="EMBL" id="KAJ8665039.1"/>
    </source>
</evidence>
<evidence type="ECO:0000313" key="2">
    <source>
        <dbReference type="Proteomes" id="UP001239111"/>
    </source>
</evidence>
<protein>
    <submittedName>
        <fullName evidence="1">Uncharacterized protein</fullName>
    </submittedName>
</protein>
<name>A0ACC2N1W3_9HYME</name>
<dbReference type="EMBL" id="CM056744">
    <property type="protein sequence ID" value="KAJ8665039.1"/>
    <property type="molecule type" value="Genomic_DNA"/>
</dbReference>
<dbReference type="Proteomes" id="UP001239111">
    <property type="component" value="Chromosome 4"/>
</dbReference>
<comment type="caution">
    <text evidence="1">The sequence shown here is derived from an EMBL/GenBank/DDBJ whole genome shotgun (WGS) entry which is preliminary data.</text>
</comment>
<gene>
    <name evidence="1" type="ORF">QAD02_006701</name>
</gene>
<reference evidence="1" key="1">
    <citation type="submission" date="2023-04" db="EMBL/GenBank/DDBJ databases">
        <title>A chromosome-level genome assembly of the parasitoid wasp Eretmocerus hayati.</title>
        <authorList>
            <person name="Zhong Y."/>
            <person name="Liu S."/>
            <person name="Liu Y."/>
        </authorList>
    </citation>
    <scope>NUCLEOTIDE SEQUENCE</scope>
    <source>
        <strain evidence="1">ZJU_SS_LIU_2023</strain>
    </source>
</reference>
<accession>A0ACC2N1W3</accession>
<keyword evidence="2" id="KW-1185">Reference proteome</keyword>
<organism evidence="1 2">
    <name type="scientific">Eretmocerus hayati</name>
    <dbReference type="NCBI Taxonomy" id="131215"/>
    <lineage>
        <taxon>Eukaryota</taxon>
        <taxon>Metazoa</taxon>
        <taxon>Ecdysozoa</taxon>
        <taxon>Arthropoda</taxon>
        <taxon>Hexapoda</taxon>
        <taxon>Insecta</taxon>
        <taxon>Pterygota</taxon>
        <taxon>Neoptera</taxon>
        <taxon>Endopterygota</taxon>
        <taxon>Hymenoptera</taxon>
        <taxon>Apocrita</taxon>
        <taxon>Proctotrupomorpha</taxon>
        <taxon>Chalcidoidea</taxon>
        <taxon>Aphelinidae</taxon>
        <taxon>Aphelininae</taxon>
        <taxon>Eretmocerus</taxon>
    </lineage>
</organism>